<proteinExistence type="predicted"/>
<protein>
    <submittedName>
        <fullName evidence="2">Uncharacterized protein</fullName>
    </submittedName>
</protein>
<keyword evidence="1" id="KW-0812">Transmembrane</keyword>
<name>A0A415DZ16_9FIRM</name>
<organism evidence="2 3">
    <name type="scientific">Emergencia timonensis</name>
    <dbReference type="NCBI Taxonomy" id="1776384"/>
    <lineage>
        <taxon>Bacteria</taxon>
        <taxon>Bacillati</taxon>
        <taxon>Bacillota</taxon>
        <taxon>Clostridia</taxon>
        <taxon>Peptostreptococcales</taxon>
        <taxon>Anaerovoracaceae</taxon>
        <taxon>Emergencia</taxon>
    </lineage>
</organism>
<feature type="transmembrane region" description="Helical" evidence="1">
    <location>
        <begin position="41"/>
        <end position="61"/>
    </location>
</feature>
<comment type="caution">
    <text evidence="2">The sequence shown here is derived from an EMBL/GenBank/DDBJ whole genome shotgun (WGS) entry which is preliminary data.</text>
</comment>
<dbReference type="Proteomes" id="UP000284841">
    <property type="component" value="Unassembled WGS sequence"/>
</dbReference>
<dbReference type="STRING" id="1776384.GCA_900086585_01677"/>
<keyword evidence="3" id="KW-1185">Reference proteome</keyword>
<gene>
    <name evidence="2" type="ORF">DW099_14625</name>
</gene>
<feature type="transmembrane region" description="Helical" evidence="1">
    <location>
        <begin position="12"/>
        <end position="35"/>
    </location>
</feature>
<evidence type="ECO:0000256" key="1">
    <source>
        <dbReference type="SAM" id="Phobius"/>
    </source>
</evidence>
<keyword evidence="1" id="KW-0472">Membrane</keyword>
<evidence type="ECO:0000313" key="2">
    <source>
        <dbReference type="EMBL" id="RHJ86070.1"/>
    </source>
</evidence>
<accession>A0A415DZ16</accession>
<keyword evidence="1" id="KW-1133">Transmembrane helix</keyword>
<reference evidence="2 3" key="1">
    <citation type="submission" date="2018-08" db="EMBL/GenBank/DDBJ databases">
        <title>A genome reference for cultivated species of the human gut microbiota.</title>
        <authorList>
            <person name="Zou Y."/>
            <person name="Xue W."/>
            <person name="Luo G."/>
        </authorList>
    </citation>
    <scope>NUCLEOTIDE SEQUENCE [LARGE SCALE GENOMIC DNA]</scope>
    <source>
        <strain evidence="2 3">AM07-24</strain>
    </source>
</reference>
<dbReference type="EMBL" id="QRMS01000004">
    <property type="protein sequence ID" value="RHJ86070.1"/>
    <property type="molecule type" value="Genomic_DNA"/>
</dbReference>
<dbReference type="AlphaFoldDB" id="A0A415DZ16"/>
<dbReference type="RefSeq" id="WP_118336185.1">
    <property type="nucleotide sequence ID" value="NZ_AP025567.1"/>
</dbReference>
<sequence>MDNKKKDKIEWLGMDGLLVFGYFLLVVIIFCSFKFRIDFLTAWVFPLVLLAIVLTVTINYARTLGSFIKMQNQKIREGKRK</sequence>
<evidence type="ECO:0000313" key="3">
    <source>
        <dbReference type="Proteomes" id="UP000284841"/>
    </source>
</evidence>